<evidence type="ECO:0000256" key="5">
    <source>
        <dbReference type="ARBA" id="ARBA00022691"/>
    </source>
</evidence>
<keyword evidence="9" id="KW-1185">Reference proteome</keyword>
<evidence type="ECO:0000256" key="3">
    <source>
        <dbReference type="ARBA" id="ARBA00022603"/>
    </source>
</evidence>
<dbReference type="EMBL" id="FMBA01000060">
    <property type="protein sequence ID" value="SCC26863.1"/>
    <property type="molecule type" value="Genomic_DNA"/>
</dbReference>
<evidence type="ECO:0000256" key="4">
    <source>
        <dbReference type="ARBA" id="ARBA00022679"/>
    </source>
</evidence>
<dbReference type="Pfam" id="PF01555">
    <property type="entry name" value="N6_N4_Mtase"/>
    <property type="match status" value="1"/>
</dbReference>
<dbReference type="InterPro" id="IPR029063">
    <property type="entry name" value="SAM-dependent_MTases_sf"/>
</dbReference>
<comment type="catalytic activity">
    <reaction evidence="6">
        <text>a 2'-deoxyadenosine in DNA + S-adenosyl-L-methionine = an N(6)-methyl-2'-deoxyadenosine in DNA + S-adenosyl-L-homocysteine + H(+)</text>
        <dbReference type="Rhea" id="RHEA:15197"/>
        <dbReference type="Rhea" id="RHEA-COMP:12418"/>
        <dbReference type="Rhea" id="RHEA-COMP:12419"/>
        <dbReference type="ChEBI" id="CHEBI:15378"/>
        <dbReference type="ChEBI" id="CHEBI:57856"/>
        <dbReference type="ChEBI" id="CHEBI:59789"/>
        <dbReference type="ChEBI" id="CHEBI:90615"/>
        <dbReference type="ChEBI" id="CHEBI:90616"/>
        <dbReference type="EC" id="2.1.1.72"/>
    </reaction>
</comment>
<dbReference type="Gene3D" id="3.40.50.150">
    <property type="entry name" value="Vaccinia Virus protein VP39"/>
    <property type="match status" value="2"/>
</dbReference>
<dbReference type="Proteomes" id="UP000199698">
    <property type="component" value="Unassembled WGS sequence"/>
</dbReference>
<accession>A0A1C4D6A9</accession>
<dbReference type="InterPro" id="IPR002295">
    <property type="entry name" value="N4/N6-MTase_EcoPI_Mod-like"/>
</dbReference>
<evidence type="ECO:0000259" key="7">
    <source>
        <dbReference type="Pfam" id="PF01555"/>
    </source>
</evidence>
<comment type="similarity">
    <text evidence="1">Belongs to the N(4)/N(6)-methyltransferase family.</text>
</comment>
<dbReference type="InterPro" id="IPR002052">
    <property type="entry name" value="DNA_methylase_N6_adenine_CS"/>
</dbReference>
<dbReference type="PROSITE" id="PS00092">
    <property type="entry name" value="N6_MTASE"/>
    <property type="match status" value="1"/>
</dbReference>
<dbReference type="AlphaFoldDB" id="A0A1C4D6A9"/>
<dbReference type="STRING" id="1798183.GA0061080_106016"/>
<sequence length="362" mass="42203">MTSKKSDQIQIDNLTLIHDDCLNVLKSLPDNHIDLILTDPPYYKVKTNKWDNQWRTSDDYLTWLDDIFAEFWRVLKPAGSLYVFCGPHLCAETEILIKQRFNVLNHIVWAKPNGTWLRQHKESLRAYCTSSERIIFAEHYNAEGKFKGQVGYASKCESLRQTIFAPLIEYFRNARDELGVSAADINRATNSQMCSHWFSRSQWQLPNEKQYKALQELFNQIAKEKIQKGQLHENSNVLTSEYSVLSHDYEFLFKQYDDLKKEYEHLRRPFNVTKHVPYTDVWTHKPVAYYRGKHPCEKPSIMLEQIISASSKDGDLVADFFMGSGSTLKAAKKLGRFGLGVEFEEETFLKTVSEIKENNYLS</sequence>
<protein>
    <recommendedName>
        <fullName evidence="2">site-specific DNA-methyltransferase (adenine-specific)</fullName>
        <ecNumber evidence="2">2.1.1.72</ecNumber>
    </recommendedName>
</protein>
<dbReference type="PRINTS" id="PR00506">
    <property type="entry name" value="D21N6MTFRASE"/>
</dbReference>
<organism evidence="8 9">
    <name type="scientific">Gilliamella intestini</name>
    <dbReference type="NCBI Taxonomy" id="1798183"/>
    <lineage>
        <taxon>Bacteria</taxon>
        <taxon>Pseudomonadati</taxon>
        <taxon>Pseudomonadota</taxon>
        <taxon>Gammaproteobacteria</taxon>
        <taxon>Orbales</taxon>
        <taxon>Orbaceae</taxon>
        <taxon>Gilliamella</taxon>
    </lineage>
</organism>
<proteinExistence type="inferred from homology"/>
<evidence type="ECO:0000256" key="6">
    <source>
        <dbReference type="ARBA" id="ARBA00047942"/>
    </source>
</evidence>
<dbReference type="InterPro" id="IPR002941">
    <property type="entry name" value="DNA_methylase_N4/N6"/>
</dbReference>
<evidence type="ECO:0000256" key="2">
    <source>
        <dbReference type="ARBA" id="ARBA00011900"/>
    </source>
</evidence>
<dbReference type="GO" id="GO:0032259">
    <property type="term" value="P:methylation"/>
    <property type="evidence" value="ECO:0007669"/>
    <property type="project" value="UniProtKB-KW"/>
</dbReference>
<dbReference type="RefSeq" id="WP_091125530.1">
    <property type="nucleotide sequence ID" value="NZ_FMBA01000060.1"/>
</dbReference>
<dbReference type="GO" id="GO:0008170">
    <property type="term" value="F:N-methyltransferase activity"/>
    <property type="evidence" value="ECO:0007669"/>
    <property type="project" value="InterPro"/>
</dbReference>
<dbReference type="OrthoDB" id="9816043at2"/>
<evidence type="ECO:0000256" key="1">
    <source>
        <dbReference type="ARBA" id="ARBA00006594"/>
    </source>
</evidence>
<dbReference type="CDD" id="cd02440">
    <property type="entry name" value="AdoMet_MTases"/>
    <property type="match status" value="1"/>
</dbReference>
<reference evidence="9" key="1">
    <citation type="submission" date="2016-08" db="EMBL/GenBank/DDBJ databases">
        <authorList>
            <person name="Varghese N."/>
            <person name="Submissions Spin"/>
        </authorList>
    </citation>
    <scope>NUCLEOTIDE SEQUENCE [LARGE SCALE GENOMIC DNA]</scope>
    <source>
        <strain evidence="9">R-53144</strain>
    </source>
</reference>
<evidence type="ECO:0000313" key="9">
    <source>
        <dbReference type="Proteomes" id="UP000199698"/>
    </source>
</evidence>
<dbReference type="SUPFAM" id="SSF53335">
    <property type="entry name" value="S-adenosyl-L-methionine-dependent methyltransferases"/>
    <property type="match status" value="1"/>
</dbReference>
<dbReference type="GO" id="GO:0009007">
    <property type="term" value="F:site-specific DNA-methyltransferase (adenine-specific) activity"/>
    <property type="evidence" value="ECO:0007669"/>
    <property type="project" value="UniProtKB-EC"/>
</dbReference>
<gene>
    <name evidence="8" type="ORF">GA0061080_106016</name>
</gene>
<keyword evidence="5" id="KW-0949">S-adenosyl-L-methionine</keyword>
<dbReference type="GO" id="GO:0003677">
    <property type="term" value="F:DNA binding"/>
    <property type="evidence" value="ECO:0007669"/>
    <property type="project" value="InterPro"/>
</dbReference>
<feature type="domain" description="DNA methylase N-4/N-6" evidence="7">
    <location>
        <begin position="33"/>
        <end position="347"/>
    </location>
</feature>
<evidence type="ECO:0000313" key="8">
    <source>
        <dbReference type="EMBL" id="SCC26863.1"/>
    </source>
</evidence>
<keyword evidence="3 8" id="KW-0489">Methyltransferase</keyword>
<name>A0A1C4D6A9_9GAMM</name>
<dbReference type="EC" id="2.1.1.72" evidence="2"/>
<keyword evidence="4 8" id="KW-0808">Transferase</keyword>